<dbReference type="STRING" id="111780.Sta7437_3806"/>
<dbReference type="RefSeq" id="WP_015194953.1">
    <property type="nucleotide sequence ID" value="NC_019748.1"/>
</dbReference>
<accession>K9XXP3</accession>
<proteinExistence type="inferred from homology"/>
<dbReference type="PANTHER" id="PTHR11956:SF5">
    <property type="entry name" value="ARGININE--TRNA LIGASE, CYTOPLASMIC"/>
    <property type="match status" value="1"/>
</dbReference>
<dbReference type="SMART" id="SM01016">
    <property type="entry name" value="Arg_tRNA_synt_N"/>
    <property type="match status" value="1"/>
</dbReference>
<dbReference type="Pfam" id="PF05746">
    <property type="entry name" value="DALR_1"/>
    <property type="match status" value="1"/>
</dbReference>
<keyword evidence="6 11" id="KW-0547">Nucleotide-binding</keyword>
<dbReference type="NCBIfam" id="TIGR00456">
    <property type="entry name" value="argS"/>
    <property type="match status" value="1"/>
</dbReference>
<dbReference type="PANTHER" id="PTHR11956">
    <property type="entry name" value="ARGINYL-TRNA SYNTHETASE"/>
    <property type="match status" value="1"/>
</dbReference>
<evidence type="ECO:0000256" key="3">
    <source>
        <dbReference type="ARBA" id="ARBA00011245"/>
    </source>
</evidence>
<evidence type="ECO:0000313" key="15">
    <source>
        <dbReference type="EMBL" id="AFZ37293.1"/>
    </source>
</evidence>
<dbReference type="Gene3D" id="1.10.730.10">
    <property type="entry name" value="Isoleucyl-tRNA Synthetase, Domain 1"/>
    <property type="match status" value="1"/>
</dbReference>
<keyword evidence="16" id="KW-1185">Reference proteome</keyword>
<dbReference type="GO" id="GO:0004814">
    <property type="term" value="F:arginine-tRNA ligase activity"/>
    <property type="evidence" value="ECO:0007669"/>
    <property type="project" value="UniProtKB-UniRule"/>
</dbReference>
<dbReference type="KEGG" id="scs:Sta7437_3806"/>
<comment type="subcellular location">
    <subcellularLocation>
        <location evidence="1 11">Cytoplasm</location>
    </subcellularLocation>
</comment>
<evidence type="ECO:0000256" key="8">
    <source>
        <dbReference type="ARBA" id="ARBA00022917"/>
    </source>
</evidence>
<dbReference type="GO" id="GO:0005524">
    <property type="term" value="F:ATP binding"/>
    <property type="evidence" value="ECO:0007669"/>
    <property type="project" value="UniProtKB-UniRule"/>
</dbReference>
<dbReference type="SUPFAM" id="SSF47323">
    <property type="entry name" value="Anticodon-binding domain of a subclass of class I aminoacyl-tRNA synthetases"/>
    <property type="match status" value="1"/>
</dbReference>
<dbReference type="Pfam" id="PF00750">
    <property type="entry name" value="tRNA-synt_1d"/>
    <property type="match status" value="1"/>
</dbReference>
<dbReference type="SUPFAM" id="SSF52374">
    <property type="entry name" value="Nucleotidylyl transferase"/>
    <property type="match status" value="1"/>
</dbReference>
<dbReference type="InterPro" id="IPR035684">
    <property type="entry name" value="ArgRS_core"/>
</dbReference>
<evidence type="ECO:0000256" key="12">
    <source>
        <dbReference type="RuleBase" id="RU363038"/>
    </source>
</evidence>
<dbReference type="PRINTS" id="PR01038">
    <property type="entry name" value="TRNASYNTHARG"/>
</dbReference>
<keyword evidence="4 11" id="KW-0963">Cytoplasm</keyword>
<evidence type="ECO:0000313" key="16">
    <source>
        <dbReference type="Proteomes" id="UP000010473"/>
    </source>
</evidence>
<dbReference type="InterPro" id="IPR036695">
    <property type="entry name" value="Arg-tRNA-synth_N_sf"/>
</dbReference>
<keyword evidence="8 11" id="KW-0648">Protein biosynthesis</keyword>
<organism evidence="15 16">
    <name type="scientific">Stanieria cyanosphaera (strain ATCC 29371 / PCC 7437)</name>
    <dbReference type="NCBI Taxonomy" id="111780"/>
    <lineage>
        <taxon>Bacteria</taxon>
        <taxon>Bacillati</taxon>
        <taxon>Cyanobacteriota</taxon>
        <taxon>Cyanophyceae</taxon>
        <taxon>Pleurocapsales</taxon>
        <taxon>Dermocarpellaceae</taxon>
        <taxon>Stanieria</taxon>
    </lineage>
</organism>
<dbReference type="InterPro" id="IPR005148">
    <property type="entry name" value="Arg-tRNA-synth_N"/>
</dbReference>
<dbReference type="InterPro" id="IPR014729">
    <property type="entry name" value="Rossmann-like_a/b/a_fold"/>
</dbReference>
<dbReference type="eggNOG" id="COG0018">
    <property type="taxonomic scope" value="Bacteria"/>
</dbReference>
<reference evidence="16" key="1">
    <citation type="journal article" date="2013" name="Proc. Natl. Acad. Sci. U.S.A.">
        <title>Improving the coverage of the cyanobacterial phylum using diversity-driven genome sequencing.</title>
        <authorList>
            <person name="Shih P.M."/>
            <person name="Wu D."/>
            <person name="Latifi A."/>
            <person name="Axen S.D."/>
            <person name="Fewer D.P."/>
            <person name="Talla E."/>
            <person name="Calteau A."/>
            <person name="Cai F."/>
            <person name="Tandeau de Marsac N."/>
            <person name="Rippka R."/>
            <person name="Herdman M."/>
            <person name="Sivonen K."/>
            <person name="Coursin T."/>
            <person name="Laurent T."/>
            <person name="Goodwin L."/>
            <person name="Nolan M."/>
            <person name="Davenport K.W."/>
            <person name="Han C.S."/>
            <person name="Rubin E.M."/>
            <person name="Eisen J.A."/>
            <person name="Woyke T."/>
            <person name="Gugger M."/>
            <person name="Kerfeld C.A."/>
        </authorList>
    </citation>
    <scope>NUCLEOTIDE SEQUENCE [LARGE SCALE GENOMIC DNA]</scope>
    <source>
        <strain evidence="16">ATCC 29371 / PCC 7437</strain>
    </source>
</reference>
<dbReference type="InterPro" id="IPR009080">
    <property type="entry name" value="tRNAsynth_Ia_anticodon-bd"/>
</dbReference>
<feature type="domain" description="Arginyl tRNA synthetase N-terminal" evidence="14">
    <location>
        <begin position="6"/>
        <end position="90"/>
    </location>
</feature>
<dbReference type="OrthoDB" id="9805987at2"/>
<evidence type="ECO:0000256" key="2">
    <source>
        <dbReference type="ARBA" id="ARBA00005594"/>
    </source>
</evidence>
<dbReference type="SMART" id="SM00836">
    <property type="entry name" value="DALR_1"/>
    <property type="match status" value="1"/>
</dbReference>
<dbReference type="HOGENOM" id="CLU_006406_5_1_3"/>
<keyword evidence="7 11" id="KW-0067">ATP-binding</keyword>
<evidence type="ECO:0000256" key="1">
    <source>
        <dbReference type="ARBA" id="ARBA00004496"/>
    </source>
</evidence>
<dbReference type="Gene3D" id="3.40.50.620">
    <property type="entry name" value="HUPs"/>
    <property type="match status" value="1"/>
</dbReference>
<dbReference type="GO" id="GO:0006420">
    <property type="term" value="P:arginyl-tRNA aminoacylation"/>
    <property type="evidence" value="ECO:0007669"/>
    <property type="project" value="UniProtKB-UniRule"/>
</dbReference>
<sequence length="585" mass="65372">MNSLLEQLKISVSQALVAAFGEELANVDPLVAVASNPKFGDYQSNVALPLAKQLKLAPRAIAEKIIAKLEVDQICQKPEIAGAGFINFTIKPDYLVTQLSLIQADQRLGIEPVPSPQKVIVDFSSPNIAKEMHVGHLRSTIIGDAIANVLEFRGHDVLRLNHVGDWGTQFGMLIAYLKEAYPEALTTADVLDLGDLVSLYKKAKIRFDQDEEFKETARNEVVKLQAGNSESRHAWQLLCEQSRREFQVIYDLLDIKITERGESFYNPFLADIVAELDQQGLLQEDAGAKCIFLEGFTNKAGEPLPLIVQKSDGGYNYATTDLAALKYRIEQDNAERIIYVTDVGQSNHFAAVFQVAKKAGILPEKVEVVHVPFGLVLGEDGKKLKTRSGETIKLKELLDEAIIQARNDLESRLQEEGREETEEFINQVAQTVGISAVKYADLSQNRTTDYKFSYSKMLALQGNTAPYLLYAYVRVQGISRKGEIDFEKLGTHTKIVLAESTELILAKHILQLGEIIQEVERELLPNRLCLYIYELSQKFNQFYESCPILQVEEPSRTSRLILADLTARTIKLGLSLLGISVVERM</sequence>
<dbReference type="HAMAP" id="MF_00123">
    <property type="entry name" value="Arg_tRNA_synth"/>
    <property type="match status" value="1"/>
</dbReference>
<dbReference type="FunFam" id="1.10.730.10:FF:000006">
    <property type="entry name" value="Arginyl-tRNA synthetase 2, mitochondrial"/>
    <property type="match status" value="1"/>
</dbReference>
<dbReference type="CDD" id="cd00671">
    <property type="entry name" value="ArgRS_core"/>
    <property type="match status" value="1"/>
</dbReference>
<dbReference type="SUPFAM" id="SSF55190">
    <property type="entry name" value="Arginyl-tRNA synthetase (ArgRS), N-terminal 'additional' domain"/>
    <property type="match status" value="1"/>
</dbReference>
<evidence type="ECO:0000256" key="5">
    <source>
        <dbReference type="ARBA" id="ARBA00022598"/>
    </source>
</evidence>
<evidence type="ECO:0000256" key="11">
    <source>
        <dbReference type="HAMAP-Rule" id="MF_00123"/>
    </source>
</evidence>
<dbReference type="AlphaFoldDB" id="K9XXP3"/>
<evidence type="ECO:0000256" key="6">
    <source>
        <dbReference type="ARBA" id="ARBA00022741"/>
    </source>
</evidence>
<comment type="catalytic activity">
    <reaction evidence="10 11">
        <text>tRNA(Arg) + L-arginine + ATP = L-arginyl-tRNA(Arg) + AMP + diphosphate</text>
        <dbReference type="Rhea" id="RHEA:20301"/>
        <dbReference type="Rhea" id="RHEA-COMP:9658"/>
        <dbReference type="Rhea" id="RHEA-COMP:9673"/>
        <dbReference type="ChEBI" id="CHEBI:30616"/>
        <dbReference type="ChEBI" id="CHEBI:32682"/>
        <dbReference type="ChEBI" id="CHEBI:33019"/>
        <dbReference type="ChEBI" id="CHEBI:78442"/>
        <dbReference type="ChEBI" id="CHEBI:78513"/>
        <dbReference type="ChEBI" id="CHEBI:456215"/>
        <dbReference type="EC" id="6.1.1.19"/>
    </reaction>
</comment>
<evidence type="ECO:0000256" key="4">
    <source>
        <dbReference type="ARBA" id="ARBA00022490"/>
    </source>
</evidence>
<evidence type="ECO:0000259" key="14">
    <source>
        <dbReference type="SMART" id="SM01016"/>
    </source>
</evidence>
<dbReference type="Gene3D" id="3.30.1360.70">
    <property type="entry name" value="Arginyl tRNA synthetase N-terminal domain"/>
    <property type="match status" value="1"/>
</dbReference>
<dbReference type="EC" id="6.1.1.19" evidence="11"/>
<evidence type="ECO:0000256" key="9">
    <source>
        <dbReference type="ARBA" id="ARBA00023146"/>
    </source>
</evidence>
<dbReference type="GO" id="GO:0005737">
    <property type="term" value="C:cytoplasm"/>
    <property type="evidence" value="ECO:0007669"/>
    <property type="project" value="UniProtKB-SubCell"/>
</dbReference>
<comment type="subunit">
    <text evidence="3 11">Monomer.</text>
</comment>
<evidence type="ECO:0000259" key="13">
    <source>
        <dbReference type="SMART" id="SM00836"/>
    </source>
</evidence>
<comment type="similarity">
    <text evidence="2 11 12">Belongs to the class-I aminoacyl-tRNA synthetase family.</text>
</comment>
<evidence type="ECO:0000256" key="7">
    <source>
        <dbReference type="ARBA" id="ARBA00022840"/>
    </source>
</evidence>
<dbReference type="EMBL" id="CP003653">
    <property type="protein sequence ID" value="AFZ37293.1"/>
    <property type="molecule type" value="Genomic_DNA"/>
</dbReference>
<keyword evidence="5 11" id="KW-0436">Ligase</keyword>
<dbReference type="Proteomes" id="UP000010473">
    <property type="component" value="Chromosome"/>
</dbReference>
<name>K9XXP3_STAC7</name>
<dbReference type="InterPro" id="IPR001278">
    <property type="entry name" value="Arg-tRNA-ligase"/>
</dbReference>
<feature type="short sequence motif" description="'HIGH' region" evidence="11">
    <location>
        <begin position="126"/>
        <end position="136"/>
    </location>
</feature>
<dbReference type="FunFam" id="3.40.50.620:FF:000030">
    <property type="entry name" value="Arginine--tRNA ligase"/>
    <property type="match status" value="1"/>
</dbReference>
<dbReference type="InterPro" id="IPR001412">
    <property type="entry name" value="aa-tRNA-synth_I_CS"/>
</dbReference>
<dbReference type="CDD" id="cd07956">
    <property type="entry name" value="Anticodon_Ia_Arg"/>
    <property type="match status" value="1"/>
</dbReference>
<dbReference type="Pfam" id="PF03485">
    <property type="entry name" value="Arg_tRNA_synt_N"/>
    <property type="match status" value="1"/>
</dbReference>
<feature type="domain" description="DALR anticodon binding" evidence="13">
    <location>
        <begin position="468"/>
        <end position="585"/>
    </location>
</feature>
<dbReference type="InterPro" id="IPR008909">
    <property type="entry name" value="DALR_anticod-bd"/>
</dbReference>
<keyword evidence="9 11" id="KW-0030">Aminoacyl-tRNA synthetase</keyword>
<gene>
    <name evidence="11" type="primary">argS</name>
    <name evidence="15" type="ordered locus">Sta7437_3806</name>
</gene>
<evidence type="ECO:0000256" key="10">
    <source>
        <dbReference type="ARBA" id="ARBA00049339"/>
    </source>
</evidence>
<dbReference type="PATRIC" id="fig|111780.3.peg.3950"/>
<dbReference type="PROSITE" id="PS00178">
    <property type="entry name" value="AA_TRNA_LIGASE_I"/>
    <property type="match status" value="1"/>
</dbReference>
<protein>
    <recommendedName>
        <fullName evidence="11">Arginine--tRNA ligase</fullName>
        <ecNumber evidence="11">6.1.1.19</ecNumber>
    </recommendedName>
    <alternativeName>
        <fullName evidence="11">Arginyl-tRNA synthetase</fullName>
        <shortName evidence="11">ArgRS</shortName>
    </alternativeName>
</protein>